<feature type="transmembrane region" description="Helical" evidence="6">
    <location>
        <begin position="422"/>
        <end position="442"/>
    </location>
</feature>
<dbReference type="Pfam" id="PF12704">
    <property type="entry name" value="MacB_PCD"/>
    <property type="match status" value="1"/>
</dbReference>
<evidence type="ECO:0000256" key="3">
    <source>
        <dbReference type="ARBA" id="ARBA00022692"/>
    </source>
</evidence>
<keyword evidence="3 6" id="KW-0812">Transmembrane</keyword>
<dbReference type="PANTHER" id="PTHR30572">
    <property type="entry name" value="MEMBRANE COMPONENT OF TRANSPORTER-RELATED"/>
    <property type="match status" value="1"/>
</dbReference>
<dbReference type="Pfam" id="PF02687">
    <property type="entry name" value="FtsX"/>
    <property type="match status" value="2"/>
</dbReference>
<evidence type="ECO:0000259" key="8">
    <source>
        <dbReference type="Pfam" id="PF12704"/>
    </source>
</evidence>
<dbReference type="EMBL" id="FOAF01000001">
    <property type="protein sequence ID" value="SEK93011.1"/>
    <property type="molecule type" value="Genomic_DNA"/>
</dbReference>
<dbReference type="AlphaFoldDB" id="A0A1H7L1W0"/>
<keyword evidence="4 6" id="KW-1133">Transmembrane helix</keyword>
<accession>A0A1H7L1W0</accession>
<feature type="domain" description="ABC3 transporter permease C-terminal" evidence="7">
    <location>
        <begin position="287"/>
        <end position="399"/>
    </location>
</feature>
<feature type="transmembrane region" description="Helical" evidence="6">
    <location>
        <begin position="669"/>
        <end position="690"/>
    </location>
</feature>
<dbReference type="InterPro" id="IPR050250">
    <property type="entry name" value="Macrolide_Exporter_MacB"/>
</dbReference>
<dbReference type="RefSeq" id="WP_093321364.1">
    <property type="nucleotide sequence ID" value="NZ_FOAF01000001.1"/>
</dbReference>
<comment type="subcellular location">
    <subcellularLocation>
        <location evidence="1">Cell membrane</location>
        <topology evidence="1">Multi-pass membrane protein</topology>
    </subcellularLocation>
</comment>
<dbReference type="Proteomes" id="UP000199421">
    <property type="component" value="Unassembled WGS sequence"/>
</dbReference>
<keyword evidence="5 6" id="KW-0472">Membrane</keyword>
<feature type="transmembrane region" description="Helical" evidence="6">
    <location>
        <begin position="284"/>
        <end position="306"/>
    </location>
</feature>
<protein>
    <submittedName>
        <fullName evidence="9">Duplicated orphan permease</fullName>
    </submittedName>
</protein>
<feature type="transmembrane region" description="Helical" evidence="6">
    <location>
        <begin position="718"/>
        <end position="737"/>
    </location>
</feature>
<dbReference type="OrthoDB" id="1451596at2"/>
<dbReference type="InterPro" id="IPR003838">
    <property type="entry name" value="ABC3_permease_C"/>
</dbReference>
<dbReference type="PROSITE" id="PS51257">
    <property type="entry name" value="PROKAR_LIPOPROTEIN"/>
    <property type="match status" value="1"/>
</dbReference>
<evidence type="ECO:0000256" key="2">
    <source>
        <dbReference type="ARBA" id="ARBA00022475"/>
    </source>
</evidence>
<sequence length="789" mass="88937">MFKSYFKITWRNLWKNKTFSFINLLGLAVGMACVLLIYLWVNDELSIDKFHKNDTRLFQVMENRVNADGILTSGTTSGPMAKALKEDMPEVDLAVSVCRAGEHIFSAKEHDIKTTGQYAGEDYFKMFSYPLLQGNKNRILMGRNEIVISQSLARRLFGTSENMIGKMVKFDHGEQLMVSGVFEDIPHQSSERFDFILPFDKFTDGQEWTKSWGNTWASTYLMLKEGADAALFNTKIADYIKVKNNYNREEMHRTAFIARYADRYLYGKYENGKLVGGRIDYVKLFSIIAIFILVIACINFMNLSTAKASKRMKEVGIKKAMGVNRRALVFQYLGESVMMAMFALLIAVAIVFVLLPQFNYITGKQLALLPDPFFIPSFLVIALCTGLIAGTYPAFYLSGFSTIKVLKGKLSNSIGELLTRKGLVVFQFALSIILIVSVLVVYRQIEFIQNKNLGYTKENIIYFSREGKAAEQGNLATFVSEVKKIPGIINASSTVHNMQGHNSGTSGIQWPGRDPNDGTEFEHVTVNYDLIETLGVEMKEGRTFSRNFGSDTSAIIFNEAAIAFMRLDNPIGKTVDLWDRKVQIIGVVKNFNFESLHEKVKPLFFRLAPEETSLFMARIKTGMEQETIDRLRQLYQTFNPGFPFDYRFLDEEYQALYTSEQRVATLSSYFAGIAILISCLGLFGLAAFTAERRQKEIGIRKVLGASVNGVIALLSKDFIRLVLIAIVIAVPIAWYAMDKWLQNFAYHIGITWWMFALAGLLAVAIALLAVGAQSIKAALMNPVKSLRSE</sequence>
<feature type="transmembrane region" description="Helical" evidence="6">
    <location>
        <begin position="749"/>
        <end position="770"/>
    </location>
</feature>
<dbReference type="PANTHER" id="PTHR30572:SF18">
    <property type="entry name" value="ABC-TYPE MACROLIDE FAMILY EXPORT SYSTEM PERMEASE COMPONENT 2"/>
    <property type="match status" value="1"/>
</dbReference>
<evidence type="ECO:0000256" key="6">
    <source>
        <dbReference type="SAM" id="Phobius"/>
    </source>
</evidence>
<dbReference type="GO" id="GO:0005886">
    <property type="term" value="C:plasma membrane"/>
    <property type="evidence" value="ECO:0007669"/>
    <property type="project" value="UniProtKB-SubCell"/>
</dbReference>
<dbReference type="InterPro" id="IPR025857">
    <property type="entry name" value="MacB_PCD"/>
</dbReference>
<proteinExistence type="predicted"/>
<organism evidence="9 10">
    <name type="scientific">Olivibacter domesticus</name>
    <name type="common">Pseudosphingobacterium domesticum</name>
    <dbReference type="NCBI Taxonomy" id="407022"/>
    <lineage>
        <taxon>Bacteria</taxon>
        <taxon>Pseudomonadati</taxon>
        <taxon>Bacteroidota</taxon>
        <taxon>Sphingobacteriia</taxon>
        <taxon>Sphingobacteriales</taxon>
        <taxon>Sphingobacteriaceae</taxon>
        <taxon>Olivibacter</taxon>
    </lineage>
</organism>
<gene>
    <name evidence="9" type="ORF">SAMN05661044_01532</name>
</gene>
<dbReference type="GO" id="GO:0022857">
    <property type="term" value="F:transmembrane transporter activity"/>
    <property type="evidence" value="ECO:0007669"/>
    <property type="project" value="TreeGrafter"/>
</dbReference>
<evidence type="ECO:0000259" key="7">
    <source>
        <dbReference type="Pfam" id="PF02687"/>
    </source>
</evidence>
<feature type="transmembrane region" description="Helical" evidence="6">
    <location>
        <begin position="21"/>
        <end position="41"/>
    </location>
</feature>
<feature type="transmembrane region" description="Helical" evidence="6">
    <location>
        <begin position="375"/>
        <end position="401"/>
    </location>
</feature>
<reference evidence="10" key="1">
    <citation type="submission" date="2016-10" db="EMBL/GenBank/DDBJ databases">
        <authorList>
            <person name="Varghese N."/>
            <person name="Submissions S."/>
        </authorList>
    </citation>
    <scope>NUCLEOTIDE SEQUENCE [LARGE SCALE GENOMIC DNA]</scope>
    <source>
        <strain evidence="10">DSM 18733</strain>
    </source>
</reference>
<evidence type="ECO:0000313" key="10">
    <source>
        <dbReference type="Proteomes" id="UP000199421"/>
    </source>
</evidence>
<feature type="transmembrane region" description="Helical" evidence="6">
    <location>
        <begin position="327"/>
        <end position="355"/>
    </location>
</feature>
<evidence type="ECO:0000256" key="5">
    <source>
        <dbReference type="ARBA" id="ARBA00023136"/>
    </source>
</evidence>
<name>A0A1H7L1W0_OLID1</name>
<keyword evidence="10" id="KW-1185">Reference proteome</keyword>
<evidence type="ECO:0000256" key="4">
    <source>
        <dbReference type="ARBA" id="ARBA00022989"/>
    </source>
</evidence>
<evidence type="ECO:0000313" key="9">
    <source>
        <dbReference type="EMBL" id="SEK93011.1"/>
    </source>
</evidence>
<feature type="domain" description="MacB-like periplasmic core" evidence="8">
    <location>
        <begin position="20"/>
        <end position="237"/>
    </location>
</feature>
<evidence type="ECO:0000256" key="1">
    <source>
        <dbReference type="ARBA" id="ARBA00004651"/>
    </source>
</evidence>
<keyword evidence="2" id="KW-1003">Cell membrane</keyword>
<feature type="domain" description="ABC3 transporter permease C-terminal" evidence="7">
    <location>
        <begin position="670"/>
        <end position="782"/>
    </location>
</feature>
<dbReference type="STRING" id="407022.SAMN05661044_01532"/>